<keyword evidence="2 7" id="KW-0813">Transport</keyword>
<evidence type="ECO:0000256" key="4">
    <source>
        <dbReference type="ARBA" id="ARBA00022692"/>
    </source>
</evidence>
<dbReference type="InterPro" id="IPR050366">
    <property type="entry name" value="BP-dependent_transpt_permease"/>
</dbReference>
<sequence>MLRNLSRLLSVRIAAVFLVLILGLALLGPVLAPFDPLARSPETLQHPSWTHWMGTDYMGRDVFSRILSGATISVLGAVEVAVIALVVGAIPGILSVYLGRVFEWVTLRVIDTLIALPFLVVAVAMTALLGNGVHQAMIAVGLLVSPVFYRVARAAALAAVSSQYVEAAVLNGASTWWVVRHHISAKVIPALGVAVANTMGAGLVVIASLTFIGVGVQPPAPTWGGVLASDLGYLTYRPYAPFFPIALIMGTVWALNAIADGIRDVAGDAGRALGKQAHAVPSTAQKIVKPEAVSS</sequence>
<evidence type="ECO:0000256" key="1">
    <source>
        <dbReference type="ARBA" id="ARBA00004651"/>
    </source>
</evidence>
<dbReference type="EMBL" id="CP121252">
    <property type="protein sequence ID" value="WFP16231.1"/>
    <property type="molecule type" value="Genomic_DNA"/>
</dbReference>
<keyword evidence="10" id="KW-1185">Reference proteome</keyword>
<feature type="transmembrane region" description="Helical" evidence="7">
    <location>
        <begin position="135"/>
        <end position="152"/>
    </location>
</feature>
<comment type="subcellular location">
    <subcellularLocation>
        <location evidence="1 7">Cell membrane</location>
        <topology evidence="1 7">Multi-pass membrane protein</topology>
    </subcellularLocation>
</comment>
<gene>
    <name evidence="9" type="ORF">P8192_12705</name>
</gene>
<keyword evidence="4 7" id="KW-0812">Transmembrane</keyword>
<dbReference type="RefSeq" id="WP_278157384.1">
    <property type="nucleotide sequence ID" value="NZ_CP121252.1"/>
</dbReference>
<accession>A0ABY8H5D5</accession>
<evidence type="ECO:0000259" key="8">
    <source>
        <dbReference type="PROSITE" id="PS50928"/>
    </source>
</evidence>
<feature type="domain" description="ABC transmembrane type-1" evidence="8">
    <location>
        <begin position="70"/>
        <end position="260"/>
    </location>
</feature>
<reference evidence="9 10" key="1">
    <citation type="submission" date="2023-04" db="EMBL/GenBank/DDBJ databases">
        <title>Funneling lignin-derived compounds into biodiesel using alkali-halophilic Citricoccus sp. P2.</title>
        <authorList>
            <person name="Luo C.-B."/>
        </authorList>
    </citation>
    <scope>NUCLEOTIDE SEQUENCE [LARGE SCALE GENOMIC DNA]</scope>
    <source>
        <strain evidence="9 10">P2</strain>
    </source>
</reference>
<dbReference type="InterPro" id="IPR035906">
    <property type="entry name" value="MetI-like_sf"/>
</dbReference>
<feature type="transmembrane region" description="Helical" evidence="7">
    <location>
        <begin position="66"/>
        <end position="97"/>
    </location>
</feature>
<comment type="similarity">
    <text evidence="7">Belongs to the binding-protein-dependent transport system permease family.</text>
</comment>
<feature type="transmembrane region" description="Helical" evidence="7">
    <location>
        <begin position="12"/>
        <end position="32"/>
    </location>
</feature>
<dbReference type="CDD" id="cd06261">
    <property type="entry name" value="TM_PBP2"/>
    <property type="match status" value="1"/>
</dbReference>
<evidence type="ECO:0000256" key="2">
    <source>
        <dbReference type="ARBA" id="ARBA00022448"/>
    </source>
</evidence>
<dbReference type="Gene3D" id="1.10.3720.10">
    <property type="entry name" value="MetI-like"/>
    <property type="match status" value="1"/>
</dbReference>
<dbReference type="PANTHER" id="PTHR43386">
    <property type="entry name" value="OLIGOPEPTIDE TRANSPORT SYSTEM PERMEASE PROTEIN APPC"/>
    <property type="match status" value="1"/>
</dbReference>
<dbReference type="Pfam" id="PF00528">
    <property type="entry name" value="BPD_transp_1"/>
    <property type="match status" value="1"/>
</dbReference>
<evidence type="ECO:0000256" key="5">
    <source>
        <dbReference type="ARBA" id="ARBA00022989"/>
    </source>
</evidence>
<keyword evidence="6 7" id="KW-0472">Membrane</keyword>
<keyword evidence="3" id="KW-1003">Cell membrane</keyword>
<dbReference type="InterPro" id="IPR000515">
    <property type="entry name" value="MetI-like"/>
</dbReference>
<feature type="transmembrane region" description="Helical" evidence="7">
    <location>
        <begin position="236"/>
        <end position="255"/>
    </location>
</feature>
<dbReference type="SUPFAM" id="SSF161098">
    <property type="entry name" value="MetI-like"/>
    <property type="match status" value="1"/>
</dbReference>
<evidence type="ECO:0000256" key="3">
    <source>
        <dbReference type="ARBA" id="ARBA00022475"/>
    </source>
</evidence>
<feature type="transmembrane region" description="Helical" evidence="7">
    <location>
        <begin position="190"/>
        <end position="216"/>
    </location>
</feature>
<proteinExistence type="inferred from homology"/>
<dbReference type="Proteomes" id="UP001219037">
    <property type="component" value="Chromosome"/>
</dbReference>
<evidence type="ECO:0000313" key="9">
    <source>
        <dbReference type="EMBL" id="WFP16231.1"/>
    </source>
</evidence>
<organism evidence="9 10">
    <name type="scientific">Citricoccus muralis</name>
    <dbReference type="NCBI Taxonomy" id="169134"/>
    <lineage>
        <taxon>Bacteria</taxon>
        <taxon>Bacillati</taxon>
        <taxon>Actinomycetota</taxon>
        <taxon>Actinomycetes</taxon>
        <taxon>Micrococcales</taxon>
        <taxon>Micrococcaceae</taxon>
        <taxon>Citricoccus</taxon>
    </lineage>
</organism>
<evidence type="ECO:0000256" key="6">
    <source>
        <dbReference type="ARBA" id="ARBA00023136"/>
    </source>
</evidence>
<dbReference type="PROSITE" id="PS50928">
    <property type="entry name" value="ABC_TM1"/>
    <property type="match status" value="1"/>
</dbReference>
<protein>
    <submittedName>
        <fullName evidence="9">ABC transporter permease</fullName>
    </submittedName>
</protein>
<feature type="transmembrane region" description="Helical" evidence="7">
    <location>
        <begin position="109"/>
        <end position="129"/>
    </location>
</feature>
<name>A0ABY8H5D5_9MICC</name>
<dbReference type="PANTHER" id="PTHR43386:SF1">
    <property type="entry name" value="D,D-DIPEPTIDE TRANSPORT SYSTEM PERMEASE PROTEIN DDPC-RELATED"/>
    <property type="match status" value="1"/>
</dbReference>
<evidence type="ECO:0000313" key="10">
    <source>
        <dbReference type="Proteomes" id="UP001219037"/>
    </source>
</evidence>
<evidence type="ECO:0000256" key="7">
    <source>
        <dbReference type="RuleBase" id="RU363032"/>
    </source>
</evidence>
<keyword evidence="5 7" id="KW-1133">Transmembrane helix</keyword>